<dbReference type="GeneID" id="107428678"/>
<proteinExistence type="predicted"/>
<dbReference type="InParanoid" id="A0A6P4AGM2"/>
<dbReference type="PANTHER" id="PTHR33624:SF17">
    <property type="entry name" value="OS07G0687400 PROTEIN"/>
    <property type="match status" value="1"/>
</dbReference>
<dbReference type="InterPro" id="IPR039335">
    <property type="entry name" value="SIB1/2"/>
</dbReference>
<evidence type="ECO:0000313" key="2">
    <source>
        <dbReference type="Proteomes" id="UP001652623"/>
    </source>
</evidence>
<feature type="domain" description="VQ" evidence="1">
    <location>
        <begin position="54"/>
        <end position="80"/>
    </location>
</feature>
<dbReference type="Proteomes" id="UP001652623">
    <property type="component" value="Chromosome 8"/>
</dbReference>
<dbReference type="AlphaFoldDB" id="A0A6P4AGM2"/>
<reference evidence="3" key="1">
    <citation type="submission" date="2025-08" db="UniProtKB">
        <authorList>
            <consortium name="RefSeq"/>
        </authorList>
    </citation>
    <scope>IDENTIFICATION</scope>
    <source>
        <tissue evidence="3">Seedling</tissue>
    </source>
</reference>
<name>A0A6P4AGM2_ZIZJJ</name>
<organism evidence="2 3">
    <name type="scientific">Ziziphus jujuba</name>
    <name type="common">Chinese jujube</name>
    <name type="synonym">Ziziphus sativa</name>
    <dbReference type="NCBI Taxonomy" id="326968"/>
    <lineage>
        <taxon>Eukaryota</taxon>
        <taxon>Viridiplantae</taxon>
        <taxon>Streptophyta</taxon>
        <taxon>Embryophyta</taxon>
        <taxon>Tracheophyta</taxon>
        <taxon>Spermatophyta</taxon>
        <taxon>Magnoliopsida</taxon>
        <taxon>eudicotyledons</taxon>
        <taxon>Gunneridae</taxon>
        <taxon>Pentapetalae</taxon>
        <taxon>rosids</taxon>
        <taxon>fabids</taxon>
        <taxon>Rosales</taxon>
        <taxon>Rhamnaceae</taxon>
        <taxon>Paliureae</taxon>
        <taxon>Ziziphus</taxon>
    </lineage>
</organism>
<protein>
    <submittedName>
        <fullName evidence="3">Uncharacterized protein LOC107428678</fullName>
    </submittedName>
</protein>
<keyword evidence="2" id="KW-1185">Reference proteome</keyword>
<accession>A0A6P4AGM2</accession>
<dbReference type="KEGG" id="zju:107428678"/>
<dbReference type="PANTHER" id="PTHR33624">
    <property type="entry name" value="SIGMA FACTOR BINDING PROTEIN 1, CHLOROPLASTIC"/>
    <property type="match status" value="1"/>
</dbReference>
<dbReference type="InterPro" id="IPR008889">
    <property type="entry name" value="VQ"/>
</dbReference>
<evidence type="ECO:0000259" key="1">
    <source>
        <dbReference type="Pfam" id="PF05678"/>
    </source>
</evidence>
<dbReference type="Pfam" id="PF05678">
    <property type="entry name" value="VQ"/>
    <property type="match status" value="1"/>
</dbReference>
<dbReference type="RefSeq" id="XP_015894732.3">
    <property type="nucleotide sequence ID" value="XM_016039246.4"/>
</dbReference>
<sequence>MAHRSRSTNSVDVIVFSSLFKKSTMDVLGVNPMMKNNQKQQGKRSRKGIKVVYISSPMKVKTSASEFRALVQELTGRDSDAVGLMEANNASDDTIINTPPPIHHHKVVDDDDDHDHQLIKGVGHHHHHLNHDHEFPFSNSSLYDQLPKSPGDQLFQSFDRDDHFNQLDVLRSFDFRM</sequence>
<gene>
    <name evidence="3" type="primary">LOC107428678</name>
</gene>
<evidence type="ECO:0000313" key="3">
    <source>
        <dbReference type="RefSeq" id="XP_015894732.3"/>
    </source>
</evidence>